<keyword evidence="7 14" id="KW-0418">Kinase</keyword>
<dbReference type="KEGG" id="ahg:AHOG_04185"/>
<dbReference type="InterPro" id="IPR004358">
    <property type="entry name" value="Sig_transdc_His_kin-like_C"/>
</dbReference>
<evidence type="ECO:0000313" key="15">
    <source>
        <dbReference type="Proteomes" id="UP000204221"/>
    </source>
</evidence>
<evidence type="ECO:0000256" key="8">
    <source>
        <dbReference type="ARBA" id="ARBA00022989"/>
    </source>
</evidence>
<evidence type="ECO:0000313" key="14">
    <source>
        <dbReference type="EMBL" id="ASO18493.1"/>
    </source>
</evidence>
<keyword evidence="4" id="KW-0597">Phosphoprotein</keyword>
<evidence type="ECO:0000256" key="3">
    <source>
        <dbReference type="ARBA" id="ARBA00012438"/>
    </source>
</evidence>
<dbReference type="SMART" id="SM00387">
    <property type="entry name" value="HATPase_c"/>
    <property type="match status" value="1"/>
</dbReference>
<gene>
    <name evidence="14" type="primary">tcrY1</name>
    <name evidence="14" type="ORF">AHOG_04185</name>
</gene>
<dbReference type="Proteomes" id="UP000204221">
    <property type="component" value="Chromosome"/>
</dbReference>
<sequence length="445" mass="47574">MTPSPPRRWWRRRSLPTRITMITTSVTALFLALIVVGSSAVIGQVVVRSVDPDLQQALLAASSRVGEGLPPEEPNSVTSIHVLDTAGTPVDGGPTPELSPADLDRLRGGDLVLTSGTDPARRWKANVVPTPDGTPRLVLAATDLVGFAAMLRTGLILVSGSAALAVAAAAVVTVLSVRGSLRSVRRMRNATVGLPSGARLPVPDTRDELSALADAFNDLLARRDEAVGRLRRFTGDAAHELRSPVTSIRAQAEVAVLHPDPQHSMEVLEEVVQETERLTTLVEDLLALARSDAGDVRETRVVSLPPIARQVAARHRGGDVKVVLYAPVEVRVLADPVEVDRVMENLVANAVRHARLLVRVTVLPFGRFGRLLVDDDGPGIDAEHRDQVFDRFFRLEGDRARDSGGTGLGLALVSEVVSRRGGSASVHVAPEGGARFQVTWPTAYS</sequence>
<keyword evidence="8 11" id="KW-1133">Transmembrane helix</keyword>
<proteinExistence type="predicted"/>
<dbReference type="InterPro" id="IPR003661">
    <property type="entry name" value="HisK_dim/P_dom"/>
</dbReference>
<evidence type="ECO:0000259" key="13">
    <source>
        <dbReference type="PROSITE" id="PS50885"/>
    </source>
</evidence>
<dbReference type="Pfam" id="PF02518">
    <property type="entry name" value="HATPase_c"/>
    <property type="match status" value="1"/>
</dbReference>
<dbReference type="GO" id="GO:0005886">
    <property type="term" value="C:plasma membrane"/>
    <property type="evidence" value="ECO:0007669"/>
    <property type="project" value="UniProtKB-SubCell"/>
</dbReference>
<dbReference type="PRINTS" id="PR00344">
    <property type="entry name" value="BCTRLSENSOR"/>
</dbReference>
<comment type="subcellular location">
    <subcellularLocation>
        <location evidence="2">Cell membrane</location>
    </subcellularLocation>
</comment>
<dbReference type="EMBL" id="CP022521">
    <property type="protein sequence ID" value="ASO18493.1"/>
    <property type="molecule type" value="Genomic_DNA"/>
</dbReference>
<dbReference type="InterPro" id="IPR003660">
    <property type="entry name" value="HAMP_dom"/>
</dbReference>
<dbReference type="InterPro" id="IPR005467">
    <property type="entry name" value="His_kinase_dom"/>
</dbReference>
<comment type="catalytic activity">
    <reaction evidence="1">
        <text>ATP + protein L-histidine = ADP + protein N-phospho-L-histidine.</text>
        <dbReference type="EC" id="2.7.13.3"/>
    </reaction>
</comment>
<dbReference type="Gene3D" id="3.30.565.10">
    <property type="entry name" value="Histidine kinase-like ATPase, C-terminal domain"/>
    <property type="match status" value="1"/>
</dbReference>
<dbReference type="OrthoDB" id="3666358at2"/>
<keyword evidence="15" id="KW-1185">Reference proteome</keyword>
<dbReference type="InterPro" id="IPR003594">
    <property type="entry name" value="HATPase_dom"/>
</dbReference>
<dbReference type="AlphaFoldDB" id="A0A221VYA6"/>
<dbReference type="SUPFAM" id="SSF55874">
    <property type="entry name" value="ATPase domain of HSP90 chaperone/DNA topoisomerase II/histidine kinase"/>
    <property type="match status" value="1"/>
</dbReference>
<accession>A0A221VYA6</accession>
<feature type="transmembrane region" description="Helical" evidence="11">
    <location>
        <begin position="154"/>
        <end position="177"/>
    </location>
</feature>
<keyword evidence="6 11" id="KW-0812">Transmembrane</keyword>
<dbReference type="GO" id="GO:0000155">
    <property type="term" value="F:phosphorelay sensor kinase activity"/>
    <property type="evidence" value="ECO:0007669"/>
    <property type="project" value="InterPro"/>
</dbReference>
<dbReference type="InterPro" id="IPR050428">
    <property type="entry name" value="TCS_sensor_his_kinase"/>
</dbReference>
<protein>
    <recommendedName>
        <fullName evidence="3">histidine kinase</fullName>
        <ecNumber evidence="3">2.7.13.3</ecNumber>
    </recommendedName>
</protein>
<dbReference type="EC" id="2.7.13.3" evidence="3"/>
<dbReference type="SMART" id="SM00388">
    <property type="entry name" value="HisKA"/>
    <property type="match status" value="1"/>
</dbReference>
<evidence type="ECO:0000256" key="9">
    <source>
        <dbReference type="ARBA" id="ARBA00023012"/>
    </source>
</evidence>
<dbReference type="Gene3D" id="1.10.287.130">
    <property type="match status" value="1"/>
</dbReference>
<evidence type="ECO:0000256" key="2">
    <source>
        <dbReference type="ARBA" id="ARBA00004236"/>
    </source>
</evidence>
<evidence type="ECO:0000256" key="5">
    <source>
        <dbReference type="ARBA" id="ARBA00022679"/>
    </source>
</evidence>
<dbReference type="InterPro" id="IPR036890">
    <property type="entry name" value="HATPase_C_sf"/>
</dbReference>
<evidence type="ECO:0000256" key="7">
    <source>
        <dbReference type="ARBA" id="ARBA00022777"/>
    </source>
</evidence>
<evidence type="ECO:0000256" key="6">
    <source>
        <dbReference type="ARBA" id="ARBA00022692"/>
    </source>
</evidence>
<dbReference type="CDD" id="cd00082">
    <property type="entry name" value="HisKA"/>
    <property type="match status" value="1"/>
</dbReference>
<reference evidence="14 15" key="1">
    <citation type="submission" date="2017-07" db="EMBL/GenBank/DDBJ databases">
        <title>Complete genome sequence of Actinoalloteichus hoggarensis DSM 45943, type strain of Actinoalloteichus hoggarensis.</title>
        <authorList>
            <person name="Ruckert C."/>
            <person name="Nouioui I."/>
            <person name="Willmese J."/>
            <person name="van Wezel G."/>
            <person name="Klenk H.-P."/>
            <person name="Kalinowski J."/>
            <person name="Zotchev S.B."/>
        </authorList>
    </citation>
    <scope>NUCLEOTIDE SEQUENCE [LARGE SCALE GENOMIC DNA]</scope>
    <source>
        <strain evidence="14 15">DSM 45943</strain>
    </source>
</reference>
<feature type="domain" description="Histidine kinase" evidence="12">
    <location>
        <begin position="236"/>
        <end position="444"/>
    </location>
</feature>
<keyword evidence="10 11" id="KW-0472">Membrane</keyword>
<dbReference type="InterPro" id="IPR036097">
    <property type="entry name" value="HisK_dim/P_sf"/>
</dbReference>
<dbReference type="PROSITE" id="PS50885">
    <property type="entry name" value="HAMP"/>
    <property type="match status" value="1"/>
</dbReference>
<organism evidence="14 15">
    <name type="scientific">Actinoalloteichus hoggarensis</name>
    <dbReference type="NCBI Taxonomy" id="1470176"/>
    <lineage>
        <taxon>Bacteria</taxon>
        <taxon>Bacillati</taxon>
        <taxon>Actinomycetota</taxon>
        <taxon>Actinomycetes</taxon>
        <taxon>Pseudonocardiales</taxon>
        <taxon>Pseudonocardiaceae</taxon>
        <taxon>Actinoalloteichus</taxon>
    </lineage>
</organism>
<dbReference type="Pfam" id="PF00512">
    <property type="entry name" value="HisKA"/>
    <property type="match status" value="1"/>
</dbReference>
<evidence type="ECO:0000256" key="11">
    <source>
        <dbReference type="SAM" id="Phobius"/>
    </source>
</evidence>
<evidence type="ECO:0000256" key="4">
    <source>
        <dbReference type="ARBA" id="ARBA00022553"/>
    </source>
</evidence>
<evidence type="ECO:0000256" key="1">
    <source>
        <dbReference type="ARBA" id="ARBA00000085"/>
    </source>
</evidence>
<name>A0A221VYA6_9PSEU</name>
<evidence type="ECO:0000256" key="10">
    <source>
        <dbReference type="ARBA" id="ARBA00023136"/>
    </source>
</evidence>
<dbReference type="PANTHER" id="PTHR45436">
    <property type="entry name" value="SENSOR HISTIDINE KINASE YKOH"/>
    <property type="match status" value="1"/>
</dbReference>
<keyword evidence="5 14" id="KW-0808">Transferase</keyword>
<keyword evidence="9" id="KW-0902">Two-component regulatory system</keyword>
<dbReference type="SUPFAM" id="SSF47384">
    <property type="entry name" value="Homodimeric domain of signal transducing histidine kinase"/>
    <property type="match status" value="1"/>
</dbReference>
<dbReference type="PANTHER" id="PTHR45436:SF5">
    <property type="entry name" value="SENSOR HISTIDINE KINASE TRCS"/>
    <property type="match status" value="1"/>
</dbReference>
<evidence type="ECO:0000259" key="12">
    <source>
        <dbReference type="PROSITE" id="PS50109"/>
    </source>
</evidence>
<dbReference type="PROSITE" id="PS50109">
    <property type="entry name" value="HIS_KIN"/>
    <property type="match status" value="1"/>
</dbReference>
<feature type="domain" description="HAMP" evidence="13">
    <location>
        <begin position="178"/>
        <end position="228"/>
    </location>
</feature>